<reference evidence="2" key="1">
    <citation type="submission" date="2016-10" db="EMBL/GenBank/DDBJ databases">
        <title>Frankia sp. NRRL B-16386 Genome sequencing.</title>
        <authorList>
            <person name="Ghodhbane-Gtari F."/>
            <person name="Swanson E."/>
            <person name="Gueddou A."/>
            <person name="Hezbri K."/>
            <person name="Ktari K."/>
            <person name="Nouioui I."/>
            <person name="Morris K."/>
            <person name="Simpson S."/>
            <person name="Abebe-Akele F."/>
            <person name="Thomas K."/>
            <person name="Gtari M."/>
            <person name="Tisa L.S."/>
        </authorList>
    </citation>
    <scope>NUCLEOTIDE SEQUENCE [LARGE SCALE GENOMIC DNA]</scope>
    <source>
        <strain evidence="2">NRRL B-16386</strain>
    </source>
</reference>
<comment type="caution">
    <text evidence="1">The sequence shown here is derived from an EMBL/GenBank/DDBJ whole genome shotgun (WGS) entry which is preliminary data.</text>
</comment>
<keyword evidence="2" id="KW-1185">Reference proteome</keyword>
<dbReference type="AlphaFoldDB" id="A0A1V2IAV4"/>
<evidence type="ECO:0000313" key="1">
    <source>
        <dbReference type="EMBL" id="ONH30294.1"/>
    </source>
</evidence>
<dbReference type="OrthoDB" id="9885202at2"/>
<gene>
    <name evidence="1" type="ORF">BL253_14160</name>
</gene>
<dbReference type="EMBL" id="MOMC01000027">
    <property type="protein sequence ID" value="ONH30294.1"/>
    <property type="molecule type" value="Genomic_DNA"/>
</dbReference>
<organism evidence="1 2">
    <name type="scientific">Pseudofrankia asymbiotica</name>
    <dbReference type="NCBI Taxonomy" id="1834516"/>
    <lineage>
        <taxon>Bacteria</taxon>
        <taxon>Bacillati</taxon>
        <taxon>Actinomycetota</taxon>
        <taxon>Actinomycetes</taxon>
        <taxon>Frankiales</taxon>
        <taxon>Frankiaceae</taxon>
        <taxon>Pseudofrankia</taxon>
    </lineage>
</organism>
<evidence type="ECO:0000313" key="2">
    <source>
        <dbReference type="Proteomes" id="UP000188929"/>
    </source>
</evidence>
<name>A0A1V2IAV4_9ACTN</name>
<dbReference type="RefSeq" id="WP_076817189.1">
    <property type="nucleotide sequence ID" value="NZ_MOMC01000027.1"/>
</dbReference>
<accession>A0A1V2IAV4</accession>
<sequence>MSTTASSIVSLSKDSVIVATPTGQVALFPGWRGPAAVWVKGRGNAYEWGVFAVSATEVAFASPRGELFRAPRQGTAVSWPWWSGRMIAHLRLPDSQKHAVAFSRPFPEMPGPDPAATRLAVEVLGAGGVLAAGGTHALESTRMYTEIGEAVRGLVDLVAGSRRSKAVRALLASA</sequence>
<proteinExistence type="predicted"/>
<dbReference type="Proteomes" id="UP000188929">
    <property type="component" value="Unassembled WGS sequence"/>
</dbReference>
<protein>
    <submittedName>
        <fullName evidence="1">Uncharacterized protein</fullName>
    </submittedName>
</protein>